<dbReference type="EMBL" id="FNYK01000024">
    <property type="protein sequence ID" value="SEI79129.1"/>
    <property type="molecule type" value="Genomic_DNA"/>
</dbReference>
<feature type="transmembrane region" description="Helical" evidence="1">
    <location>
        <begin position="5"/>
        <end position="23"/>
    </location>
</feature>
<dbReference type="RefSeq" id="WP_074732072.1">
    <property type="nucleotide sequence ID" value="NZ_FNYK01000024.1"/>
</dbReference>
<feature type="domain" description="VanZ-like" evidence="2">
    <location>
        <begin position="17"/>
        <end position="133"/>
    </location>
</feature>
<dbReference type="InterPro" id="IPR006976">
    <property type="entry name" value="VanZ-like"/>
</dbReference>
<keyword evidence="1" id="KW-0812">Transmembrane</keyword>
<keyword evidence="4" id="KW-1185">Reference proteome</keyword>
<proteinExistence type="predicted"/>
<evidence type="ECO:0000313" key="4">
    <source>
        <dbReference type="Proteomes" id="UP000183028"/>
    </source>
</evidence>
<keyword evidence="1" id="KW-0472">Membrane</keyword>
<dbReference type="STRING" id="322505.SAMN04487836_12230"/>
<evidence type="ECO:0000259" key="2">
    <source>
        <dbReference type="Pfam" id="PF04892"/>
    </source>
</evidence>
<keyword evidence="1" id="KW-1133">Transmembrane helix</keyword>
<protein>
    <submittedName>
        <fullName evidence="3">VanZ like family protein</fullName>
    </submittedName>
</protein>
<dbReference type="AlphaFoldDB" id="A0A1H6TGD1"/>
<gene>
    <name evidence="3" type="ORF">SAMN04487834_102426</name>
</gene>
<reference evidence="4" key="1">
    <citation type="submission" date="2016-10" db="EMBL/GenBank/DDBJ databases">
        <authorList>
            <person name="Varghese N."/>
        </authorList>
    </citation>
    <scope>NUCLEOTIDE SEQUENCE [LARGE SCALE GENOMIC DNA]</scope>
    <source>
        <strain evidence="4">DSM 20406</strain>
    </source>
</reference>
<feature type="transmembrane region" description="Helical" evidence="1">
    <location>
        <begin position="117"/>
        <end position="135"/>
    </location>
</feature>
<name>A0A1H6TGD1_9FIRM</name>
<feature type="transmembrane region" description="Helical" evidence="1">
    <location>
        <begin position="91"/>
        <end position="111"/>
    </location>
</feature>
<accession>A0A1H6TGD1</accession>
<dbReference type="Proteomes" id="UP000183028">
    <property type="component" value="Unassembled WGS sequence"/>
</dbReference>
<organism evidence="3 4">
    <name type="scientific">Sharpea azabuensis</name>
    <dbReference type="NCBI Taxonomy" id="322505"/>
    <lineage>
        <taxon>Bacteria</taxon>
        <taxon>Bacillati</taxon>
        <taxon>Bacillota</taxon>
        <taxon>Erysipelotrichia</taxon>
        <taxon>Erysipelotrichales</taxon>
        <taxon>Coprobacillaceae</taxon>
        <taxon>Sharpea</taxon>
    </lineage>
</organism>
<dbReference type="Pfam" id="PF04892">
    <property type="entry name" value="VanZ"/>
    <property type="match status" value="1"/>
</dbReference>
<dbReference type="OrthoDB" id="4822551at2"/>
<evidence type="ECO:0000313" key="3">
    <source>
        <dbReference type="EMBL" id="SEI79129.1"/>
    </source>
</evidence>
<sequence>MKKKIMWVSIIYGILLIFAVAGVKNRFRPLPAFQCGIQIIPFLDAYKQYVEGTLIAHYLIGDLLLNFILFMPLVVALLVIDKDLSLKMMVLSNLSVATCVEILEVVLRFGSFDTQDILMNILGTIMVYYLCRALIKTRLLGRDVK</sequence>
<feature type="transmembrane region" description="Helical" evidence="1">
    <location>
        <begin position="55"/>
        <end position="79"/>
    </location>
</feature>
<evidence type="ECO:0000256" key="1">
    <source>
        <dbReference type="SAM" id="Phobius"/>
    </source>
</evidence>